<dbReference type="Proteomes" id="UP000013750">
    <property type="component" value="Unassembled WGS sequence"/>
</dbReference>
<dbReference type="PATRIC" id="fig|1158614.3.peg.1537"/>
<proteinExistence type="predicted"/>
<dbReference type="HOGENOM" id="CLU_2682094_0_0_9"/>
<keyword evidence="4" id="KW-1185">Reference proteome</keyword>
<name>R2XQY3_9ENTE</name>
<dbReference type="OrthoDB" id="9935921at2"/>
<accession>R2XQY3</accession>
<dbReference type="EMBL" id="ASWH01000001">
    <property type="protein sequence ID" value="EOW83117.1"/>
    <property type="molecule type" value="Genomic_DNA"/>
</dbReference>
<sequence length="76" mass="8883">MKYVWLFEKTPNDDMGLPDIYSSKKKAMHSFKDDYEFARARGMDVEIIYGTFGVAASWTENDEQQVSLRVERVKVL</sequence>
<dbReference type="AlphaFoldDB" id="R2XQY3"/>
<evidence type="ECO:0000313" key="2">
    <source>
        <dbReference type="EMBL" id="EOW83117.1"/>
    </source>
</evidence>
<dbReference type="eggNOG" id="ENOG50308CH">
    <property type="taxonomic scope" value="Bacteria"/>
</dbReference>
<gene>
    <name evidence="2" type="ORF">I592_02444</name>
    <name evidence="1" type="ORF">UKC_01523</name>
</gene>
<evidence type="ECO:0000313" key="4">
    <source>
        <dbReference type="Proteomes" id="UP000014160"/>
    </source>
</evidence>
<evidence type="ECO:0000313" key="1">
    <source>
        <dbReference type="EMBL" id="EOI57309.1"/>
    </source>
</evidence>
<comment type="caution">
    <text evidence="1">The sequence shown here is derived from an EMBL/GenBank/DDBJ whole genome shotgun (WGS) entry which is preliminary data.</text>
</comment>
<dbReference type="EMBL" id="AJDQ01000006">
    <property type="protein sequence ID" value="EOI57309.1"/>
    <property type="molecule type" value="Genomic_DNA"/>
</dbReference>
<evidence type="ECO:0000313" key="3">
    <source>
        <dbReference type="Proteomes" id="UP000013750"/>
    </source>
</evidence>
<dbReference type="Proteomes" id="UP000014160">
    <property type="component" value="Unassembled WGS sequence"/>
</dbReference>
<reference evidence="1 3" key="1">
    <citation type="submission" date="2013-02" db="EMBL/GenBank/DDBJ databases">
        <title>The Genome Sequence of Enterococcus gilvus ATCC BAA-350.</title>
        <authorList>
            <consortium name="The Broad Institute Genome Sequencing Platform"/>
            <consortium name="The Broad Institute Genome Sequencing Center for Infectious Disease"/>
            <person name="Earl A.M."/>
            <person name="Gilmore M.S."/>
            <person name="Lebreton F."/>
            <person name="Walker B."/>
            <person name="Young S.K."/>
            <person name="Zeng Q."/>
            <person name="Gargeya S."/>
            <person name="Fitzgerald M."/>
            <person name="Haas B."/>
            <person name="Abouelleil A."/>
            <person name="Alvarado L."/>
            <person name="Arachchi H.M."/>
            <person name="Berlin A.M."/>
            <person name="Chapman S.B."/>
            <person name="Dewar J."/>
            <person name="Goldberg J."/>
            <person name="Griggs A."/>
            <person name="Gujja S."/>
            <person name="Hansen M."/>
            <person name="Howarth C."/>
            <person name="Imamovic A."/>
            <person name="Larimer J."/>
            <person name="McCowan C."/>
            <person name="Murphy C."/>
            <person name="Neiman D."/>
            <person name="Pearson M."/>
            <person name="Priest M."/>
            <person name="Roberts A."/>
            <person name="Saif S."/>
            <person name="Shea T."/>
            <person name="Sisk P."/>
            <person name="Sykes S."/>
            <person name="Wortman J."/>
            <person name="Nusbaum C."/>
            <person name="Birren B."/>
        </authorList>
    </citation>
    <scope>NUCLEOTIDE SEQUENCE [LARGE SCALE GENOMIC DNA]</scope>
    <source>
        <strain evidence="1 3">ATCC BAA-350</strain>
    </source>
</reference>
<protein>
    <submittedName>
        <fullName evidence="1">Uncharacterized protein</fullName>
    </submittedName>
</protein>
<organism evidence="1 3">
    <name type="scientific">Enterococcus gilvus ATCC BAA-350</name>
    <dbReference type="NCBI Taxonomy" id="1158614"/>
    <lineage>
        <taxon>Bacteria</taxon>
        <taxon>Bacillati</taxon>
        <taxon>Bacillota</taxon>
        <taxon>Bacilli</taxon>
        <taxon>Lactobacillales</taxon>
        <taxon>Enterococcaceae</taxon>
        <taxon>Enterococcus</taxon>
    </lineage>
</organism>
<dbReference type="RefSeq" id="WP_010779940.1">
    <property type="nucleotide sequence ID" value="NZ_ASWH01000001.1"/>
</dbReference>
<reference evidence="2 4" key="2">
    <citation type="submission" date="2013-03" db="EMBL/GenBank/DDBJ databases">
        <title>The Genome Sequence of Enterococcus gilvus ATCC BAA-350 (PacBio/Illumina hybrid assembly).</title>
        <authorList>
            <consortium name="The Broad Institute Genomics Platform"/>
            <consortium name="The Broad Institute Genome Sequencing Center for Infectious Disease"/>
            <person name="Earl A."/>
            <person name="Russ C."/>
            <person name="Gilmore M."/>
            <person name="Surin D."/>
            <person name="Walker B."/>
            <person name="Young S."/>
            <person name="Zeng Q."/>
            <person name="Gargeya S."/>
            <person name="Fitzgerald M."/>
            <person name="Haas B."/>
            <person name="Abouelleil A."/>
            <person name="Allen A.W."/>
            <person name="Alvarado L."/>
            <person name="Arachchi H.M."/>
            <person name="Berlin A.M."/>
            <person name="Chapman S.B."/>
            <person name="Gainer-Dewar J."/>
            <person name="Goldberg J."/>
            <person name="Griggs A."/>
            <person name="Gujja S."/>
            <person name="Hansen M."/>
            <person name="Howarth C."/>
            <person name="Imamovic A."/>
            <person name="Ireland A."/>
            <person name="Larimer J."/>
            <person name="McCowan C."/>
            <person name="Murphy C."/>
            <person name="Pearson M."/>
            <person name="Poon T.W."/>
            <person name="Priest M."/>
            <person name="Roberts A."/>
            <person name="Saif S."/>
            <person name="Shea T."/>
            <person name="Sisk P."/>
            <person name="Sykes S."/>
            <person name="Wortman J."/>
            <person name="Nusbaum C."/>
            <person name="Birren B."/>
        </authorList>
    </citation>
    <scope>NUCLEOTIDE SEQUENCE [LARGE SCALE GENOMIC DNA]</scope>
    <source>
        <strain evidence="2 4">ATCC BAA-350</strain>
    </source>
</reference>